<gene>
    <name evidence="11" type="ORF">AN672_30380</name>
</gene>
<comment type="caution">
    <text evidence="11">The sequence shown here is derived from an EMBL/GenBank/DDBJ whole genome shotgun (WGS) entry which is preliminary data.</text>
</comment>
<keyword evidence="4" id="KW-0812">Transmembrane</keyword>
<dbReference type="GO" id="GO:0016020">
    <property type="term" value="C:membrane"/>
    <property type="evidence" value="ECO:0007669"/>
    <property type="project" value="UniProtKB-SubCell"/>
</dbReference>
<evidence type="ECO:0000313" key="11">
    <source>
        <dbReference type="EMBL" id="KPR43035.1"/>
    </source>
</evidence>
<evidence type="ECO:0000256" key="1">
    <source>
        <dbReference type="ARBA" id="ARBA00004370"/>
    </source>
</evidence>
<keyword evidence="5" id="KW-0133">Cell shape</keyword>
<dbReference type="GO" id="GO:0008360">
    <property type="term" value="P:regulation of cell shape"/>
    <property type="evidence" value="ECO:0007669"/>
    <property type="project" value="UniProtKB-KW"/>
</dbReference>
<evidence type="ECO:0000259" key="10">
    <source>
        <dbReference type="Pfam" id="PF00912"/>
    </source>
</evidence>
<evidence type="ECO:0000256" key="5">
    <source>
        <dbReference type="ARBA" id="ARBA00022960"/>
    </source>
</evidence>
<keyword evidence="9" id="KW-0961">Cell wall biogenesis/degradation</keyword>
<dbReference type="GO" id="GO:0071555">
    <property type="term" value="P:cell wall organization"/>
    <property type="evidence" value="ECO:0007669"/>
    <property type="project" value="UniProtKB-KW"/>
</dbReference>
<keyword evidence="3" id="KW-0808">Transferase</keyword>
<evidence type="ECO:0000256" key="8">
    <source>
        <dbReference type="ARBA" id="ARBA00023136"/>
    </source>
</evidence>
<dbReference type="EMBL" id="LJEB01000496">
    <property type="protein sequence ID" value="KPR43035.1"/>
    <property type="molecule type" value="Genomic_DNA"/>
</dbReference>
<evidence type="ECO:0000256" key="3">
    <source>
        <dbReference type="ARBA" id="ARBA00022679"/>
    </source>
</evidence>
<proteinExistence type="predicted"/>
<name>A0AA40THA2_CITFR</name>
<dbReference type="Gene3D" id="1.10.3810.10">
    <property type="entry name" value="Biosynthetic peptidoglycan transglycosylase-like"/>
    <property type="match status" value="1"/>
</dbReference>
<comment type="pathway">
    <text evidence="2">Cell wall biogenesis; peptidoglycan biosynthesis.</text>
</comment>
<dbReference type="PANTHER" id="PTHR32282:SF27">
    <property type="entry name" value="PENICILLIN-BINDING PROTEIN 1A"/>
    <property type="match status" value="1"/>
</dbReference>
<protein>
    <recommendedName>
        <fullName evidence="10">Glycosyl transferase family 51 domain-containing protein</fullName>
    </recommendedName>
</protein>
<reference evidence="12" key="1">
    <citation type="submission" date="2015-09" db="EMBL/GenBank/DDBJ databases">
        <title>Prevalence of NDMs in South Africa.</title>
        <authorList>
            <person name="Osei Sekyere J."/>
            <person name="Govinden U."/>
            <person name="Essack S."/>
            <person name="Haldorsen B."/>
            <person name="Samuelsen O."/>
            <person name="Aasnaes B."/>
            <person name="Sundsfjord A."/>
        </authorList>
    </citation>
    <scope>NUCLEOTIDE SEQUENCE [LARGE SCALE GENOMIC DNA]</scope>
    <source>
        <strain evidence="12">ST62:944112508</strain>
    </source>
</reference>
<dbReference type="GO" id="GO:0009252">
    <property type="term" value="P:peptidoglycan biosynthetic process"/>
    <property type="evidence" value="ECO:0007669"/>
    <property type="project" value="UniProtKB-KW"/>
</dbReference>
<keyword evidence="8" id="KW-0472">Membrane</keyword>
<keyword evidence="6" id="KW-0573">Peptidoglycan synthesis</keyword>
<evidence type="ECO:0000256" key="2">
    <source>
        <dbReference type="ARBA" id="ARBA00004752"/>
    </source>
</evidence>
<dbReference type="SUPFAM" id="SSF53955">
    <property type="entry name" value="Lysozyme-like"/>
    <property type="match status" value="1"/>
</dbReference>
<keyword evidence="7" id="KW-1133">Transmembrane helix</keyword>
<evidence type="ECO:0000313" key="12">
    <source>
        <dbReference type="Proteomes" id="UP000050520"/>
    </source>
</evidence>
<feature type="non-terminal residue" evidence="11">
    <location>
        <position position="1"/>
    </location>
</feature>
<dbReference type="InterPro" id="IPR036950">
    <property type="entry name" value="PBP_transglycosylase"/>
</dbReference>
<accession>A0AA40THA2</accession>
<dbReference type="Pfam" id="PF00912">
    <property type="entry name" value="Transgly"/>
    <property type="match status" value="1"/>
</dbReference>
<evidence type="ECO:0000256" key="4">
    <source>
        <dbReference type="ARBA" id="ARBA00022692"/>
    </source>
</evidence>
<dbReference type="InterPro" id="IPR001264">
    <property type="entry name" value="Glyco_trans_51"/>
</dbReference>
<dbReference type="AlphaFoldDB" id="A0AA40THA2"/>
<dbReference type="InterPro" id="IPR023346">
    <property type="entry name" value="Lysozyme-like_dom_sf"/>
</dbReference>
<feature type="domain" description="Glycosyl transferase family 51" evidence="10">
    <location>
        <begin position="1"/>
        <end position="79"/>
    </location>
</feature>
<dbReference type="InterPro" id="IPR050396">
    <property type="entry name" value="Glycosyltr_51/Transpeptidase"/>
</dbReference>
<sequence length="106" mass="11886">EQLLSKDEILELYLNKIYLGYRAYGVGAAAQVYFGKTVDQLSLSEIAVIAGLPKAPSTFNPLYSMDRATARRNVVLSRMLSENYITQAQYDQARGCPVHRIERVEG</sequence>
<evidence type="ECO:0000256" key="6">
    <source>
        <dbReference type="ARBA" id="ARBA00022984"/>
    </source>
</evidence>
<evidence type="ECO:0000256" key="9">
    <source>
        <dbReference type="ARBA" id="ARBA00023316"/>
    </source>
</evidence>
<dbReference type="GO" id="GO:0030288">
    <property type="term" value="C:outer membrane-bounded periplasmic space"/>
    <property type="evidence" value="ECO:0007669"/>
    <property type="project" value="TreeGrafter"/>
</dbReference>
<dbReference type="GO" id="GO:0008955">
    <property type="term" value="F:peptidoglycan glycosyltransferase activity"/>
    <property type="evidence" value="ECO:0007669"/>
    <property type="project" value="TreeGrafter"/>
</dbReference>
<dbReference type="PANTHER" id="PTHR32282">
    <property type="entry name" value="BINDING PROTEIN TRANSPEPTIDASE, PUTATIVE-RELATED"/>
    <property type="match status" value="1"/>
</dbReference>
<comment type="subcellular location">
    <subcellularLocation>
        <location evidence="1">Membrane</location>
    </subcellularLocation>
</comment>
<evidence type="ECO:0000256" key="7">
    <source>
        <dbReference type="ARBA" id="ARBA00022989"/>
    </source>
</evidence>
<dbReference type="Proteomes" id="UP000050520">
    <property type="component" value="Unassembled WGS sequence"/>
</dbReference>
<reference evidence="11 12" key="2">
    <citation type="journal article" date="2017" name="PLoS ONE">
        <title>Genomic and phenotypic characterisation of fluoroquinolone resistance mechanisms in Enterobacteriaceae in Durban, South Africa.</title>
        <authorList>
            <person name="Osei Sekyere J."/>
            <person name="Amoako D.G."/>
        </authorList>
    </citation>
    <scope>NUCLEOTIDE SEQUENCE [LARGE SCALE GENOMIC DNA]</scope>
    <source>
        <strain evidence="11 12">ST62:944112508</strain>
    </source>
</reference>
<organism evidence="11 12">
    <name type="scientific">Citrobacter freundii</name>
    <dbReference type="NCBI Taxonomy" id="546"/>
    <lineage>
        <taxon>Bacteria</taxon>
        <taxon>Pseudomonadati</taxon>
        <taxon>Pseudomonadota</taxon>
        <taxon>Gammaproteobacteria</taxon>
        <taxon>Enterobacterales</taxon>
        <taxon>Enterobacteriaceae</taxon>
        <taxon>Citrobacter</taxon>
        <taxon>Citrobacter freundii complex</taxon>
    </lineage>
</organism>